<dbReference type="AlphaFoldDB" id="A0A5S3YR53"/>
<reference evidence="2" key="2">
    <citation type="submission" date="2019-06" db="EMBL/GenBank/DDBJ databases">
        <title>Co-occurence of chitin degradation, pigmentation and bioactivity in marine Pseudoalteromonas.</title>
        <authorList>
            <person name="Sonnenschein E.C."/>
            <person name="Bech P.K."/>
        </authorList>
    </citation>
    <scope>NUCLEOTIDE SEQUENCE [LARGE SCALE GENOMIC DNA]</scope>
    <source>
        <strain evidence="2">S1189</strain>
    </source>
</reference>
<sequence length="122" mass="13975">MYFGEEDSWLPELFIQNEKFAVLGSDRDDKQICISISSNEVIRLNNSSLDFVASTPELLGQALEKFQSCINLAVTENDTAYTNNNVPSVFLQPFYKWLKVNEPKALISGSFWHTTLNWLKYS</sequence>
<reference evidence="1 2" key="1">
    <citation type="submission" date="2017-12" db="EMBL/GenBank/DDBJ databases">
        <authorList>
            <person name="Paulsen S."/>
            <person name="Gram L.K."/>
        </authorList>
    </citation>
    <scope>NUCLEOTIDE SEQUENCE [LARGE SCALE GENOMIC DNA]</scope>
    <source>
        <strain evidence="1 2">S1189</strain>
    </source>
</reference>
<name>A0A5S3YR53_9GAMM</name>
<dbReference type="EMBL" id="PNCM01000041">
    <property type="protein sequence ID" value="TMP78320.1"/>
    <property type="molecule type" value="Genomic_DNA"/>
</dbReference>
<protein>
    <submittedName>
        <fullName evidence="1">Uncharacterized protein</fullName>
    </submittedName>
</protein>
<accession>A0A5S3YR53</accession>
<evidence type="ECO:0000313" key="1">
    <source>
        <dbReference type="EMBL" id="TMP78320.1"/>
    </source>
</evidence>
<proteinExistence type="predicted"/>
<comment type="caution">
    <text evidence="1">The sequence shown here is derived from an EMBL/GenBank/DDBJ whole genome shotgun (WGS) entry which is preliminary data.</text>
</comment>
<evidence type="ECO:0000313" key="2">
    <source>
        <dbReference type="Proteomes" id="UP000307362"/>
    </source>
</evidence>
<organism evidence="1 2">
    <name type="scientific">Pseudoalteromonas phenolica</name>
    <dbReference type="NCBI Taxonomy" id="161398"/>
    <lineage>
        <taxon>Bacteria</taxon>
        <taxon>Pseudomonadati</taxon>
        <taxon>Pseudomonadota</taxon>
        <taxon>Gammaproteobacteria</taxon>
        <taxon>Alteromonadales</taxon>
        <taxon>Pseudoalteromonadaceae</taxon>
        <taxon>Pseudoalteromonas</taxon>
    </lineage>
</organism>
<dbReference type="Proteomes" id="UP000307362">
    <property type="component" value="Unassembled WGS sequence"/>
</dbReference>
<gene>
    <name evidence="1" type="ORF">CWB73_17035</name>
</gene>